<organism evidence="4 5">
    <name type="scientific">Sphingopyxis soli</name>
    <dbReference type="NCBI Taxonomy" id="592051"/>
    <lineage>
        <taxon>Bacteria</taxon>
        <taxon>Pseudomonadati</taxon>
        <taxon>Pseudomonadota</taxon>
        <taxon>Alphaproteobacteria</taxon>
        <taxon>Sphingomonadales</taxon>
        <taxon>Sphingomonadaceae</taxon>
        <taxon>Sphingopyxis</taxon>
    </lineage>
</organism>
<reference evidence="4 5" key="1">
    <citation type="journal article" date="2019" name="Int. J. Syst. Evol. Microbiol.">
        <title>The Global Catalogue of Microorganisms (GCM) 10K type strain sequencing project: providing services to taxonomists for standard genome sequencing and annotation.</title>
        <authorList>
            <consortium name="The Broad Institute Genomics Platform"/>
            <consortium name="The Broad Institute Genome Sequencing Center for Infectious Disease"/>
            <person name="Wu L."/>
            <person name="Ma J."/>
        </authorList>
    </citation>
    <scope>NUCLEOTIDE SEQUENCE [LARGE SCALE GENOMIC DNA]</scope>
    <source>
        <strain evidence="4 5">JCM 15910</strain>
    </source>
</reference>
<dbReference type="InterPro" id="IPR036034">
    <property type="entry name" value="PDZ_sf"/>
</dbReference>
<protein>
    <recommendedName>
        <fullName evidence="3">PDZ domain-containing protein</fullName>
    </recommendedName>
</protein>
<dbReference type="InterPro" id="IPR041489">
    <property type="entry name" value="PDZ_6"/>
</dbReference>
<dbReference type="Gene3D" id="2.30.42.10">
    <property type="match status" value="1"/>
</dbReference>
<dbReference type="SUPFAM" id="SSF50156">
    <property type="entry name" value="PDZ domain-like"/>
    <property type="match status" value="1"/>
</dbReference>
<evidence type="ECO:0000259" key="3">
    <source>
        <dbReference type="PROSITE" id="PS50106"/>
    </source>
</evidence>
<dbReference type="InterPro" id="IPR001478">
    <property type="entry name" value="PDZ"/>
</dbReference>
<proteinExistence type="predicted"/>
<keyword evidence="2" id="KW-0732">Signal</keyword>
<feature type="domain" description="PDZ" evidence="3">
    <location>
        <begin position="35"/>
        <end position="85"/>
    </location>
</feature>
<evidence type="ECO:0000256" key="1">
    <source>
        <dbReference type="SAM" id="MobiDB-lite"/>
    </source>
</evidence>
<feature type="compositionally biased region" description="Basic and acidic residues" evidence="1">
    <location>
        <begin position="118"/>
        <end position="132"/>
    </location>
</feature>
<dbReference type="Pfam" id="PF17820">
    <property type="entry name" value="PDZ_6"/>
    <property type="match status" value="1"/>
</dbReference>
<accession>A0ABN1M805</accession>
<feature type="chain" id="PRO_5046215061" description="PDZ domain-containing protein" evidence="2">
    <location>
        <begin position="19"/>
        <end position="132"/>
    </location>
</feature>
<gene>
    <name evidence="4" type="ORF">GCM10009115_24000</name>
</gene>
<comment type="caution">
    <text evidence="4">The sequence shown here is derived from an EMBL/GenBank/DDBJ whole genome shotgun (WGS) entry which is preliminary data.</text>
</comment>
<sequence length="132" mass="13574">MPPASALLLMLAGVVGLAAHLASAPFASTGNQIPGLTYEAERTAPHAPLALVVTSVQDGSAAAKADIAAGDVIVGIDGRPIASVSAVARAMKGDAKRGVDLHIRHGGESRYKHLPPTRVKEPHVPENTRHRG</sequence>
<name>A0ABN1M805_9SPHN</name>
<evidence type="ECO:0000313" key="4">
    <source>
        <dbReference type="EMBL" id="GAA0865442.1"/>
    </source>
</evidence>
<feature type="signal peptide" evidence="2">
    <location>
        <begin position="1"/>
        <end position="18"/>
    </location>
</feature>
<evidence type="ECO:0000313" key="5">
    <source>
        <dbReference type="Proteomes" id="UP001500738"/>
    </source>
</evidence>
<dbReference type="EMBL" id="BAAAFE010000008">
    <property type="protein sequence ID" value="GAA0865442.1"/>
    <property type="molecule type" value="Genomic_DNA"/>
</dbReference>
<keyword evidence="5" id="KW-1185">Reference proteome</keyword>
<dbReference type="PROSITE" id="PS50106">
    <property type="entry name" value="PDZ"/>
    <property type="match status" value="1"/>
</dbReference>
<dbReference type="RefSeq" id="WP_215355092.1">
    <property type="nucleotide sequence ID" value="NZ_JAFMTR010000099.1"/>
</dbReference>
<dbReference type="SMART" id="SM00228">
    <property type="entry name" value="PDZ"/>
    <property type="match status" value="1"/>
</dbReference>
<evidence type="ECO:0000256" key="2">
    <source>
        <dbReference type="SAM" id="SignalP"/>
    </source>
</evidence>
<feature type="region of interest" description="Disordered" evidence="1">
    <location>
        <begin position="106"/>
        <end position="132"/>
    </location>
</feature>
<dbReference type="Proteomes" id="UP001500738">
    <property type="component" value="Unassembled WGS sequence"/>
</dbReference>